<dbReference type="EMBL" id="SPLM01000109">
    <property type="protein sequence ID" value="TMW59528.1"/>
    <property type="molecule type" value="Genomic_DNA"/>
</dbReference>
<protein>
    <submittedName>
        <fullName evidence="3">Uncharacterized protein</fullName>
    </submittedName>
</protein>
<accession>A0A8K1CBC2</accession>
<evidence type="ECO:0000256" key="1">
    <source>
        <dbReference type="SAM" id="Coils"/>
    </source>
</evidence>
<evidence type="ECO:0000313" key="4">
    <source>
        <dbReference type="Proteomes" id="UP000794436"/>
    </source>
</evidence>
<reference evidence="3" key="1">
    <citation type="submission" date="2019-03" db="EMBL/GenBank/DDBJ databases">
        <title>Long read genome sequence of the mycoparasitic Pythium oligandrum ATCC 38472 isolated from sugarbeet rhizosphere.</title>
        <authorList>
            <person name="Gaulin E."/>
        </authorList>
    </citation>
    <scope>NUCLEOTIDE SEQUENCE</scope>
    <source>
        <strain evidence="3">ATCC 38472_TT</strain>
    </source>
</reference>
<feature type="coiled-coil region" evidence="1">
    <location>
        <begin position="123"/>
        <end position="283"/>
    </location>
</feature>
<keyword evidence="4" id="KW-1185">Reference proteome</keyword>
<organism evidence="3 4">
    <name type="scientific">Pythium oligandrum</name>
    <name type="common">Mycoparasitic fungus</name>
    <dbReference type="NCBI Taxonomy" id="41045"/>
    <lineage>
        <taxon>Eukaryota</taxon>
        <taxon>Sar</taxon>
        <taxon>Stramenopiles</taxon>
        <taxon>Oomycota</taxon>
        <taxon>Peronosporomycetes</taxon>
        <taxon>Pythiales</taxon>
        <taxon>Pythiaceae</taxon>
        <taxon>Pythium</taxon>
    </lineage>
</organism>
<dbReference type="OrthoDB" id="116026at2759"/>
<evidence type="ECO:0000313" key="3">
    <source>
        <dbReference type="EMBL" id="TMW59528.1"/>
    </source>
</evidence>
<dbReference type="Proteomes" id="UP000794436">
    <property type="component" value="Unassembled WGS sequence"/>
</dbReference>
<keyword evidence="1" id="KW-0175">Coiled coil</keyword>
<dbReference type="AlphaFoldDB" id="A0A8K1CBC2"/>
<feature type="coiled-coil region" evidence="1">
    <location>
        <begin position="344"/>
        <end position="441"/>
    </location>
</feature>
<comment type="caution">
    <text evidence="3">The sequence shown here is derived from an EMBL/GenBank/DDBJ whole genome shotgun (WGS) entry which is preliminary data.</text>
</comment>
<feature type="compositionally biased region" description="Basic and acidic residues" evidence="2">
    <location>
        <begin position="34"/>
        <end position="43"/>
    </location>
</feature>
<evidence type="ECO:0000256" key="2">
    <source>
        <dbReference type="SAM" id="MobiDB-lite"/>
    </source>
</evidence>
<name>A0A8K1CBC2_PYTOL</name>
<feature type="region of interest" description="Disordered" evidence="2">
    <location>
        <begin position="1"/>
        <end position="49"/>
    </location>
</feature>
<feature type="compositionally biased region" description="Basic residues" evidence="2">
    <location>
        <begin position="1"/>
        <end position="13"/>
    </location>
</feature>
<proteinExistence type="predicted"/>
<gene>
    <name evidence="3" type="ORF">Poli38472_004597</name>
</gene>
<sequence length="441" mass="51676">MDRAGLVRRRQRIRAKENGQDNANSSPLTKHKSKVADTGEKPRRSTKPMAAKVLGACNTALLVRQVLQRKHYGDVPVYLTETSKTELFELTTQIAQYAFEMHESHQAQLTTLDGQLNEQRLTHNRVMDQLFQLEQQLQDKQNAKTTLEQQLTKTGEEYASAIACLRDLEDKWNGAQSRMDQQQQLLQEMSKVLDERTRKEQTLTQDLEQMNTDLATLQQNHTTVCNEADVLRLERERMEKQFKDERRENKALLWELQSRARDLDDVTNELEEARSRITTLEGQVQVEALSRKAVTKERDAFHELHFREREEWKVAQESRAEHDRCKAQEFRRMDLEIRQLTQCVNRLRTDLESERLRREKAESTALKVTELADELKSTAKALQQDAQRLTLELQEERSLREAKENALVKVYRELQSLQHRVRDEETARHDAQAEVEALMHR</sequence>